<evidence type="ECO:0000256" key="2">
    <source>
        <dbReference type="ARBA" id="ARBA00022679"/>
    </source>
</evidence>
<reference evidence="5 6" key="1">
    <citation type="journal article" date="2012" name="Gene">
        <title>Sequence of Leptospira santarosai serovar Shermani genome and prediction of virulence-associated genes.</title>
        <authorList>
            <person name="Chou L.F."/>
            <person name="Chen Y.T."/>
            <person name="Lu C.W."/>
            <person name="Ko Y.C."/>
            <person name="Tang C.Y."/>
            <person name="Pan M.J."/>
            <person name="Tian Y.C."/>
            <person name="Chiu C.H."/>
            <person name="Hung C.C."/>
            <person name="Yang C.W."/>
        </authorList>
    </citation>
    <scope>NUCLEOTIDE SEQUENCE [LARGE SCALE GENOMIC DNA]</scope>
    <source>
        <strain evidence="5">LT 821</strain>
    </source>
</reference>
<evidence type="ECO:0000313" key="5">
    <source>
        <dbReference type="EMBL" id="EKT88063.1"/>
    </source>
</evidence>
<organism evidence="5 6">
    <name type="scientific">Leptospira santarosai serovar Shermani str. LT 821</name>
    <dbReference type="NCBI Taxonomy" id="758847"/>
    <lineage>
        <taxon>Bacteria</taxon>
        <taxon>Pseudomonadati</taxon>
        <taxon>Spirochaetota</taxon>
        <taxon>Spirochaetia</taxon>
        <taxon>Leptospirales</taxon>
        <taxon>Leptospiraceae</taxon>
        <taxon>Leptospira</taxon>
    </lineage>
</organism>
<accession>K8Y393</accession>
<dbReference type="GO" id="GO:0008170">
    <property type="term" value="F:N-methyltransferase activity"/>
    <property type="evidence" value="ECO:0007669"/>
    <property type="project" value="InterPro"/>
</dbReference>
<dbReference type="GeneID" id="29741303"/>
<evidence type="ECO:0000313" key="6">
    <source>
        <dbReference type="Proteomes" id="UP000035800"/>
    </source>
</evidence>
<dbReference type="GO" id="GO:0003677">
    <property type="term" value="F:DNA binding"/>
    <property type="evidence" value="ECO:0007669"/>
    <property type="project" value="InterPro"/>
</dbReference>
<dbReference type="Pfam" id="PF01555">
    <property type="entry name" value="N6_N4_Mtase"/>
    <property type="match status" value="1"/>
</dbReference>
<dbReference type="STRING" id="758847.LSS_03724"/>
<dbReference type="KEGG" id="lst:LSS_03724"/>
<dbReference type="RefSeq" id="WP_004458484.1">
    <property type="nucleotide sequence ID" value="NZ_CP006694.1"/>
</dbReference>
<gene>
    <name evidence="5" type="ORF">LSS_03724</name>
</gene>
<dbReference type="InterPro" id="IPR002941">
    <property type="entry name" value="DNA_methylase_N4/N6"/>
</dbReference>
<dbReference type="AlphaFoldDB" id="K8Y393"/>
<feature type="domain" description="DNA methylase N-4/N-6" evidence="4">
    <location>
        <begin position="34"/>
        <end position="250"/>
    </location>
</feature>
<dbReference type="InterPro" id="IPR029063">
    <property type="entry name" value="SAM-dependent_MTases_sf"/>
</dbReference>
<comment type="similarity">
    <text evidence="3">Belongs to the N(4)/N(6)-methyltransferase family.</text>
</comment>
<dbReference type="PATRIC" id="fig|758847.3.peg.774"/>
<reference evidence="5 6" key="2">
    <citation type="journal article" date="2014" name="Emerg. Microbes Infect.">
        <title>Potential impact on kidney infection: a whole-genome analysis of Leptospira santarosai serovar Shermani.</title>
        <authorList>
            <person name="Chou L.F."/>
            <person name="Chen T.W."/>
            <person name="Ko Y.C."/>
            <person name="Pan M.J."/>
            <person name="Tian Y.C."/>
            <person name="Chiu C.H."/>
            <person name="Tang P."/>
            <person name="Hung C.C."/>
            <person name="Yang C.W."/>
        </authorList>
    </citation>
    <scope>NUCLEOTIDE SEQUENCE</scope>
    <source>
        <strain evidence="5 6">LT 821</strain>
    </source>
</reference>
<dbReference type="InterPro" id="IPR001091">
    <property type="entry name" value="RM_Methyltransferase"/>
</dbReference>
<keyword evidence="2 5" id="KW-0808">Transferase</keyword>
<evidence type="ECO:0000259" key="4">
    <source>
        <dbReference type="Pfam" id="PF01555"/>
    </source>
</evidence>
<dbReference type="EC" id="2.1.1.-" evidence="3"/>
<proteinExistence type="inferred from homology"/>
<dbReference type="EMBL" id="CP006694">
    <property type="protein sequence ID" value="EKT88063.1"/>
    <property type="molecule type" value="Genomic_DNA"/>
</dbReference>
<dbReference type="GO" id="GO:0032259">
    <property type="term" value="P:methylation"/>
    <property type="evidence" value="ECO:0007669"/>
    <property type="project" value="UniProtKB-KW"/>
</dbReference>
<evidence type="ECO:0000256" key="1">
    <source>
        <dbReference type="ARBA" id="ARBA00022603"/>
    </source>
</evidence>
<keyword evidence="1 5" id="KW-0489">Methyltransferase</keyword>
<protein>
    <recommendedName>
        <fullName evidence="3">Methyltransferase</fullName>
        <ecNumber evidence="3">2.1.1.-</ecNumber>
    </recommendedName>
</protein>
<name>K8Y393_9LEPT</name>
<dbReference type="SUPFAM" id="SSF53335">
    <property type="entry name" value="S-adenosyl-L-methionine-dependent methyltransferases"/>
    <property type="match status" value="1"/>
</dbReference>
<dbReference type="Gene3D" id="3.40.50.150">
    <property type="entry name" value="Vaccinia Virus protein VP39"/>
    <property type="match status" value="1"/>
</dbReference>
<dbReference type="PRINTS" id="PR00508">
    <property type="entry name" value="S21N4MTFRASE"/>
</dbReference>
<sequence>MTLPVNTNQKIEPSIQLFNDDCFNRLPQIPDKSIKMILCDLPYGTTDCSWDTILPFKPLWEQYNRVIVENGAIILTASQPFTTALINSNPKHFRYELIWYKTKASGFLNANKMPNKSHENILIFYKKLPVYNPQKYQIDPKFQRKGKSTQKNYSKLFNVRGPKSETYQYLDLGQRHPDSVLCFPSESGKGIHPTQKPTALMNFLISSYSNAGDTVLDNCMGSGTTGVACVQTDRNFIGIEKEVEYFELAERRIEIAIKIRKLKTITSLFSEKENTND</sequence>
<dbReference type="REBASE" id="350887">
    <property type="entry name" value="M.Lsa821ORF3724P"/>
</dbReference>
<evidence type="ECO:0000256" key="3">
    <source>
        <dbReference type="RuleBase" id="RU362026"/>
    </source>
</evidence>
<dbReference type="Proteomes" id="UP000035800">
    <property type="component" value="Chromosome I"/>
</dbReference>